<dbReference type="FunFam" id="2.60.120.260:FF:000021">
    <property type="entry name" value="Beta-galactosidase"/>
    <property type="match status" value="1"/>
</dbReference>
<evidence type="ECO:0000256" key="3">
    <source>
        <dbReference type="ARBA" id="ARBA00022801"/>
    </source>
</evidence>
<feature type="domain" description="Beta-galactosidase 1-like first all-beta" evidence="11">
    <location>
        <begin position="404"/>
        <end position="514"/>
    </location>
</feature>
<dbReference type="GO" id="GO:0004565">
    <property type="term" value="F:beta-galactosidase activity"/>
    <property type="evidence" value="ECO:0007669"/>
    <property type="project" value="UniProtKB-EC"/>
</dbReference>
<feature type="active site" description="Proton donor" evidence="6">
    <location>
        <position position="187"/>
    </location>
</feature>
<evidence type="ECO:0000256" key="7">
    <source>
        <dbReference type="RuleBase" id="RU000675"/>
    </source>
</evidence>
<dbReference type="EMBL" id="WJBH02000006">
    <property type="protein sequence ID" value="KAI9557126.1"/>
    <property type="molecule type" value="Genomic_DNA"/>
</dbReference>
<evidence type="ECO:0000259" key="10">
    <source>
        <dbReference type="Pfam" id="PF01301"/>
    </source>
</evidence>
<evidence type="ECO:0000259" key="12">
    <source>
        <dbReference type="Pfam" id="PF21467"/>
    </source>
</evidence>
<comment type="caution">
    <text evidence="13">The sequence shown here is derived from an EMBL/GenBank/DDBJ whole genome shotgun (WGS) entry which is preliminary data.</text>
</comment>
<dbReference type="GO" id="GO:0005975">
    <property type="term" value="P:carbohydrate metabolic process"/>
    <property type="evidence" value="ECO:0007669"/>
    <property type="project" value="InterPro"/>
</dbReference>
<evidence type="ECO:0000313" key="14">
    <source>
        <dbReference type="Proteomes" id="UP000820818"/>
    </source>
</evidence>
<dbReference type="PIRSF" id="PIRSF006336">
    <property type="entry name" value="B-gal"/>
    <property type="match status" value="1"/>
</dbReference>
<evidence type="ECO:0000256" key="8">
    <source>
        <dbReference type="RuleBase" id="RU003679"/>
    </source>
</evidence>
<dbReference type="Gene3D" id="3.20.20.80">
    <property type="entry name" value="Glycosidases"/>
    <property type="match status" value="1"/>
</dbReference>
<comment type="similarity">
    <text evidence="1 8">Belongs to the glycosyl hydrolase 35 family.</text>
</comment>
<evidence type="ECO:0000256" key="5">
    <source>
        <dbReference type="ARBA" id="ARBA00023295"/>
    </source>
</evidence>
<dbReference type="InterPro" id="IPR048912">
    <property type="entry name" value="BetaGal1-like_ABD1"/>
</dbReference>
<dbReference type="Pfam" id="PF21317">
    <property type="entry name" value="BetaGal_ABD_1"/>
    <property type="match status" value="1"/>
</dbReference>
<dbReference type="PANTHER" id="PTHR23421">
    <property type="entry name" value="BETA-GALACTOSIDASE RELATED"/>
    <property type="match status" value="1"/>
</dbReference>
<feature type="signal peptide" evidence="9">
    <location>
        <begin position="1"/>
        <end position="17"/>
    </location>
</feature>
<evidence type="ECO:0000256" key="1">
    <source>
        <dbReference type="ARBA" id="ARBA00009809"/>
    </source>
</evidence>
<dbReference type="SUPFAM" id="SSF49785">
    <property type="entry name" value="Galactose-binding domain-like"/>
    <property type="match status" value="1"/>
</dbReference>
<feature type="domain" description="Beta-galactosidase galactose-binding" evidence="12">
    <location>
        <begin position="542"/>
        <end position="600"/>
    </location>
</feature>
<dbReference type="InterPro" id="IPR048913">
    <property type="entry name" value="BetaGal_gal-bd"/>
</dbReference>
<dbReference type="InterPro" id="IPR008979">
    <property type="entry name" value="Galactose-bd-like_sf"/>
</dbReference>
<keyword evidence="3 7" id="KW-0378">Hydrolase</keyword>
<keyword evidence="4" id="KW-0325">Glycoprotein</keyword>
<comment type="catalytic activity">
    <reaction evidence="7">
        <text>Hydrolysis of terminal non-reducing beta-D-galactose residues in beta-D-galactosides.</text>
        <dbReference type="EC" id="3.2.1.23"/>
    </reaction>
</comment>
<dbReference type="FunFam" id="3.20.20.80:FF:000017">
    <property type="entry name" value="Beta-galactosidase"/>
    <property type="match status" value="1"/>
</dbReference>
<evidence type="ECO:0000313" key="13">
    <source>
        <dbReference type="EMBL" id="KAI9557126.1"/>
    </source>
</evidence>
<dbReference type="PROSITE" id="PS01182">
    <property type="entry name" value="GLYCOSYL_HYDROL_F35"/>
    <property type="match status" value="1"/>
</dbReference>
<evidence type="ECO:0000256" key="2">
    <source>
        <dbReference type="ARBA" id="ARBA00022729"/>
    </source>
</evidence>
<dbReference type="SUPFAM" id="SSF51445">
    <property type="entry name" value="(Trans)glycosidases"/>
    <property type="match status" value="1"/>
</dbReference>
<sequence length="652" mass="73318">MIVNIVFLCIICGLTQASNNDNSLTQNRSFSIDYAKNQFVKDGKPFRYVSGAMHYFRVPFQYWPDRMRKMRAAGLNALETYVEWVSHEPQPGSYVFEGNLDIESYFQLAQNFNLSVILRPGPFIDAERDMGGLPFWLMAVDPSIKLRTMDKSYVARVEKWFSVLLPRIKPYLYINGGPIITVQVENEYGSYSACDRDYTNWLRDLIRKHLGNDVLLFSTDGDGDGYLQCGKIPGVYATVDFGAGANALEAFKPQRHFELGGPRVNSEFYPGWLDLWGEPHSKVDKQDVAKTLDDMLALNASVSMYMFHGGTSFGFTSGALPSNTYTPCITSYDYDAPLNEAGDPTEKYFSIRDVISKYLPLPDFPSPVPNPKAAYGFVHLHYVANLWDLLPTPIAGPHVHSMYPLTFEALGQANGYVLYCTKLHGHFPDPALLEMKGLADRAYIYLDMEFVAVLSRSGSLFSIPVQAADNQKLCILVENQGRIAYGSGIKDFKGLTSQVTINGQVLVDWTHHPLPFNDTVKLDWLNKLEKKQAFPAKGTLSLFSGSFAIRRNESELADTYLSLSGWHKGVVFLNGVNLGRYWPVQGPQVTLYVPKYFLRAWPSKNRLIILEQDRSPCNENAMACVVEFVAKPVLDGDTPAKKSSIKLFKKRV</sequence>
<proteinExistence type="inferred from homology"/>
<evidence type="ECO:0000256" key="9">
    <source>
        <dbReference type="SAM" id="SignalP"/>
    </source>
</evidence>
<keyword evidence="2 9" id="KW-0732">Signal</keyword>
<dbReference type="InterPro" id="IPR026283">
    <property type="entry name" value="B-gal_1-like"/>
</dbReference>
<feature type="chain" id="PRO_5042181904" description="Beta-galactosidase" evidence="9">
    <location>
        <begin position="18"/>
        <end position="652"/>
    </location>
</feature>
<reference evidence="13 14" key="1">
    <citation type="submission" date="2022-05" db="EMBL/GenBank/DDBJ databases">
        <title>A multi-omics perspective on studying reproductive biology in Daphnia sinensis.</title>
        <authorList>
            <person name="Jia J."/>
        </authorList>
    </citation>
    <scope>NUCLEOTIDE SEQUENCE [LARGE SCALE GENOMIC DNA]</scope>
    <source>
        <strain evidence="13 14">WSL</strain>
    </source>
</reference>
<feature type="active site" description="Nucleophile" evidence="6">
    <location>
        <position position="267"/>
    </location>
</feature>
<dbReference type="InterPro" id="IPR019801">
    <property type="entry name" value="Glyco_hydro_35_CS"/>
</dbReference>
<dbReference type="PRINTS" id="PR00742">
    <property type="entry name" value="GLHYDRLASE35"/>
</dbReference>
<dbReference type="InterPro" id="IPR031330">
    <property type="entry name" value="Gly_Hdrlase_35_cat"/>
</dbReference>
<organism evidence="13 14">
    <name type="scientific">Daphnia sinensis</name>
    <dbReference type="NCBI Taxonomy" id="1820382"/>
    <lineage>
        <taxon>Eukaryota</taxon>
        <taxon>Metazoa</taxon>
        <taxon>Ecdysozoa</taxon>
        <taxon>Arthropoda</taxon>
        <taxon>Crustacea</taxon>
        <taxon>Branchiopoda</taxon>
        <taxon>Diplostraca</taxon>
        <taxon>Cladocera</taxon>
        <taxon>Anomopoda</taxon>
        <taxon>Daphniidae</taxon>
        <taxon>Daphnia</taxon>
        <taxon>Daphnia similis group</taxon>
    </lineage>
</organism>
<dbReference type="Gene3D" id="2.60.120.260">
    <property type="entry name" value="Galactose-binding domain-like"/>
    <property type="match status" value="2"/>
</dbReference>
<dbReference type="Pfam" id="PF21467">
    <property type="entry name" value="BetaGal_gal-bd"/>
    <property type="match status" value="1"/>
</dbReference>
<dbReference type="Pfam" id="PF01301">
    <property type="entry name" value="Glyco_hydro_35"/>
    <property type="match status" value="1"/>
</dbReference>
<dbReference type="AlphaFoldDB" id="A0AAD5L6U8"/>
<dbReference type="Proteomes" id="UP000820818">
    <property type="component" value="Linkage Group LG6"/>
</dbReference>
<feature type="domain" description="Glycoside hydrolase 35 catalytic" evidence="10">
    <location>
        <begin position="38"/>
        <end position="357"/>
    </location>
</feature>
<evidence type="ECO:0000256" key="6">
    <source>
        <dbReference type="PIRSR" id="PIRSR006336-1"/>
    </source>
</evidence>
<gene>
    <name evidence="13" type="ORF">GHT06_016924</name>
</gene>
<protein>
    <recommendedName>
        <fullName evidence="7">Beta-galactosidase</fullName>
        <ecNumber evidence="7">3.2.1.23</ecNumber>
    </recommendedName>
</protein>
<keyword evidence="14" id="KW-1185">Reference proteome</keyword>
<dbReference type="EC" id="3.2.1.23" evidence="7"/>
<accession>A0AAD5L6U8</accession>
<dbReference type="InterPro" id="IPR017853">
    <property type="entry name" value="GH"/>
</dbReference>
<name>A0AAD5L6U8_9CRUS</name>
<evidence type="ECO:0000259" key="11">
    <source>
        <dbReference type="Pfam" id="PF21317"/>
    </source>
</evidence>
<keyword evidence="5 7" id="KW-0326">Glycosidase</keyword>
<evidence type="ECO:0000256" key="4">
    <source>
        <dbReference type="ARBA" id="ARBA00023180"/>
    </source>
</evidence>
<dbReference type="InterPro" id="IPR001944">
    <property type="entry name" value="Glycoside_Hdrlase_35"/>
</dbReference>